<evidence type="ECO:0000259" key="2">
    <source>
        <dbReference type="Pfam" id="PF01261"/>
    </source>
</evidence>
<dbReference type="Pfam" id="PF01261">
    <property type="entry name" value="AP_endonuc_2"/>
    <property type="match status" value="1"/>
</dbReference>
<feature type="domain" description="Xylose isomerase-like TIM barrel" evidence="2">
    <location>
        <begin position="54"/>
        <end position="310"/>
    </location>
</feature>
<organism evidence="3 4">
    <name type="scientific">Leifsonia shinshuensis</name>
    <dbReference type="NCBI Taxonomy" id="150026"/>
    <lineage>
        <taxon>Bacteria</taxon>
        <taxon>Bacillati</taxon>
        <taxon>Actinomycetota</taxon>
        <taxon>Actinomycetes</taxon>
        <taxon>Micrococcales</taxon>
        <taxon>Microbacteriaceae</taxon>
        <taxon>Leifsonia</taxon>
    </lineage>
</organism>
<gene>
    <name evidence="3" type="ORF">F1C12_07330</name>
</gene>
<evidence type="ECO:0000313" key="3">
    <source>
        <dbReference type="EMBL" id="QNE34964.1"/>
    </source>
</evidence>
<sequence>MTTTDTTTIAPATTRAFGVDLITFFAPEFWGLADGEELTALAAAEPRRVWDTILDALQEAGVAEFEMTFPPADRLTAIAAYGSVEAFGAELERRGLSVVSAYFAYIEHAKDVTDPATRAAILAAAETEAAFLAGLGASFLVAGLPMRRNNAEGDGLAPVDLATAAPIADIANEVGAITKRHGVTLALHTESHSVFWTPRDVDLFLLLTDPFLVAFCPDTGHIVLGGGDPVQLVARHRERVVIAHWKDAAGAFREHALVDGNIWNRHRPYFRAAGQGVVDWPAFAATLAEIGYEGGILLELDAASDPVGQLIAARTYLEDATAGIL</sequence>
<dbReference type="EMBL" id="CP043641">
    <property type="protein sequence ID" value="QNE34964.1"/>
    <property type="molecule type" value="Genomic_DNA"/>
</dbReference>
<dbReference type="InterPro" id="IPR036237">
    <property type="entry name" value="Xyl_isomerase-like_sf"/>
</dbReference>
<reference evidence="4" key="1">
    <citation type="submission" date="2019-09" db="EMBL/GenBank/DDBJ databases">
        <title>Antimicrobial potential of Antarctic Bacteria.</title>
        <authorList>
            <person name="Benaud N."/>
            <person name="Edwards R.J."/>
            <person name="Ferrari B.C."/>
        </authorList>
    </citation>
    <scope>NUCLEOTIDE SEQUENCE [LARGE SCALE GENOMIC DNA]</scope>
    <source>
        <strain evidence="4">INR9</strain>
    </source>
</reference>
<accession>A0A7G6Y8Z9</accession>
<dbReference type="Gene3D" id="3.20.20.150">
    <property type="entry name" value="Divalent-metal-dependent TIM barrel enzymes"/>
    <property type="match status" value="1"/>
</dbReference>
<dbReference type="SUPFAM" id="SSF51658">
    <property type="entry name" value="Xylose isomerase-like"/>
    <property type="match status" value="1"/>
</dbReference>
<dbReference type="InterPro" id="IPR013022">
    <property type="entry name" value="Xyl_isomerase-like_TIM-brl"/>
</dbReference>
<evidence type="ECO:0000313" key="4">
    <source>
        <dbReference type="Proteomes" id="UP000515511"/>
    </source>
</evidence>
<dbReference type="KEGG" id="lse:F1C12_07330"/>
<proteinExistence type="predicted"/>
<dbReference type="PANTHER" id="PTHR12110:SF41">
    <property type="entry name" value="INOSOSE DEHYDRATASE"/>
    <property type="match status" value="1"/>
</dbReference>
<dbReference type="RefSeq" id="WP_185278136.1">
    <property type="nucleotide sequence ID" value="NZ_CP043641.1"/>
</dbReference>
<keyword evidence="1" id="KW-0119">Carbohydrate metabolism</keyword>
<dbReference type="PANTHER" id="PTHR12110">
    <property type="entry name" value="HYDROXYPYRUVATE ISOMERASE"/>
    <property type="match status" value="1"/>
</dbReference>
<evidence type="ECO:0000256" key="1">
    <source>
        <dbReference type="ARBA" id="ARBA00023277"/>
    </source>
</evidence>
<dbReference type="InterPro" id="IPR050312">
    <property type="entry name" value="IolE/XylAMocC-like"/>
</dbReference>
<name>A0A7G6Y8Z9_9MICO</name>
<protein>
    <submittedName>
        <fullName evidence="3">TIM barrel protein</fullName>
    </submittedName>
</protein>
<dbReference type="AlphaFoldDB" id="A0A7G6Y8Z9"/>
<dbReference type="Proteomes" id="UP000515511">
    <property type="component" value="Chromosome"/>
</dbReference>